<dbReference type="PANTHER" id="PTHR43335">
    <property type="entry name" value="ABC TRANSPORTER, ATP-BINDING PROTEIN"/>
    <property type="match status" value="1"/>
</dbReference>
<comment type="caution">
    <text evidence="6">The sequence shown here is derived from an EMBL/GenBank/DDBJ whole genome shotgun (WGS) entry which is preliminary data.</text>
</comment>
<feature type="domain" description="ABC transporter" evidence="5">
    <location>
        <begin position="6"/>
        <end position="237"/>
    </location>
</feature>
<dbReference type="InterPro" id="IPR003593">
    <property type="entry name" value="AAA+_ATPase"/>
</dbReference>
<gene>
    <name evidence="6" type="ORF">C4F40_18175</name>
</gene>
<dbReference type="PROSITE" id="PS50893">
    <property type="entry name" value="ABC_TRANSPORTER_2"/>
    <property type="match status" value="1"/>
</dbReference>
<keyword evidence="4 6" id="KW-0067">ATP-binding</keyword>
<keyword evidence="7" id="KW-1185">Reference proteome</keyword>
<dbReference type="InterPro" id="IPR003439">
    <property type="entry name" value="ABC_transporter-like_ATP-bd"/>
</dbReference>
<sequence length="341" mass="37630">MNDSIIQLSGLTKRYGALTAVDNLNLSIAKGEIFGLLGPNGAGKTTSILMMLGLTEPNHGTAYVCGHNATRNPLAVKKKVGYLPDSVGFYDNMTALENLSFIARLNGLSETDAQTRSVDMLQTVGLAHVAHKKTATYSRGMKQRLGLADVLIKQPDVIILDEPTLGIDPSGVNEFLLLIKQLSREQGLTVLLSSHHLQQVQRVCDRVGIFVGGKLLVEGNIQTLAKDLLNKEGYTTTVMLQSADDLVLQAVTADLEQLPGFQTMSVKGSVLEIQTTADLTPDIVRTLVTHRADIIGVQRKEYSLDDIYEKYFQENKNTLHTNEKFNGFFQRSFFKKHRDRI</sequence>
<dbReference type="EMBL" id="PSKQ01000024">
    <property type="protein sequence ID" value="MBE8722653.1"/>
    <property type="molecule type" value="Genomic_DNA"/>
</dbReference>
<dbReference type="SMART" id="SM00382">
    <property type="entry name" value="AAA"/>
    <property type="match status" value="1"/>
</dbReference>
<comment type="similarity">
    <text evidence="1">Belongs to the ABC transporter superfamily.</text>
</comment>
<dbReference type="CDD" id="cd03230">
    <property type="entry name" value="ABC_DR_subfamily_A"/>
    <property type="match status" value="1"/>
</dbReference>
<protein>
    <submittedName>
        <fullName evidence="6">ABC transporter ATP-binding protein</fullName>
    </submittedName>
</protein>
<evidence type="ECO:0000313" key="6">
    <source>
        <dbReference type="EMBL" id="MBE8722653.1"/>
    </source>
</evidence>
<keyword evidence="3" id="KW-0547">Nucleotide-binding</keyword>
<organism evidence="6 7">
    <name type="scientific">Sphingobacterium pedocola</name>
    <dbReference type="NCBI Taxonomy" id="2082722"/>
    <lineage>
        <taxon>Bacteria</taxon>
        <taxon>Pseudomonadati</taxon>
        <taxon>Bacteroidota</taxon>
        <taxon>Sphingobacteriia</taxon>
        <taxon>Sphingobacteriales</taxon>
        <taxon>Sphingobacteriaceae</taxon>
        <taxon>Sphingobacterium</taxon>
    </lineage>
</organism>
<evidence type="ECO:0000256" key="2">
    <source>
        <dbReference type="ARBA" id="ARBA00022448"/>
    </source>
</evidence>
<accession>A0ABR9TBC2</accession>
<dbReference type="GO" id="GO:0005524">
    <property type="term" value="F:ATP binding"/>
    <property type="evidence" value="ECO:0007669"/>
    <property type="project" value="UniProtKB-KW"/>
</dbReference>
<evidence type="ECO:0000256" key="3">
    <source>
        <dbReference type="ARBA" id="ARBA00022741"/>
    </source>
</evidence>
<proteinExistence type="inferred from homology"/>
<dbReference type="Proteomes" id="UP000618319">
    <property type="component" value="Unassembled WGS sequence"/>
</dbReference>
<dbReference type="SUPFAM" id="SSF52540">
    <property type="entry name" value="P-loop containing nucleoside triphosphate hydrolases"/>
    <property type="match status" value="1"/>
</dbReference>
<evidence type="ECO:0000259" key="5">
    <source>
        <dbReference type="PROSITE" id="PS50893"/>
    </source>
</evidence>
<keyword evidence="2" id="KW-0813">Transport</keyword>
<evidence type="ECO:0000256" key="1">
    <source>
        <dbReference type="ARBA" id="ARBA00005417"/>
    </source>
</evidence>
<dbReference type="InterPro" id="IPR027417">
    <property type="entry name" value="P-loop_NTPase"/>
</dbReference>
<dbReference type="Pfam" id="PF00005">
    <property type="entry name" value="ABC_tran"/>
    <property type="match status" value="1"/>
</dbReference>
<dbReference type="Gene3D" id="3.40.50.300">
    <property type="entry name" value="P-loop containing nucleotide triphosphate hydrolases"/>
    <property type="match status" value="1"/>
</dbReference>
<name>A0ABR9TBC2_9SPHI</name>
<evidence type="ECO:0000313" key="7">
    <source>
        <dbReference type="Proteomes" id="UP000618319"/>
    </source>
</evidence>
<reference evidence="6 7" key="1">
    <citation type="submission" date="2018-02" db="EMBL/GenBank/DDBJ databases">
        <title>Sphingobacterium KA21.</title>
        <authorList>
            <person name="Vasarhelyi B.M."/>
            <person name="Deshmukh S."/>
            <person name="Balint B."/>
            <person name="Kukolya J."/>
        </authorList>
    </citation>
    <scope>NUCLEOTIDE SEQUENCE [LARGE SCALE GENOMIC DNA]</scope>
    <source>
        <strain evidence="6 7">Ka21</strain>
    </source>
</reference>
<evidence type="ECO:0000256" key="4">
    <source>
        <dbReference type="ARBA" id="ARBA00022840"/>
    </source>
</evidence>
<dbReference type="PANTHER" id="PTHR43335:SF4">
    <property type="entry name" value="ABC TRANSPORTER, ATP-BINDING PROTEIN"/>
    <property type="match status" value="1"/>
</dbReference>